<evidence type="ECO:0008006" key="6">
    <source>
        <dbReference type="Google" id="ProtNLM"/>
    </source>
</evidence>
<dbReference type="InterPro" id="IPR036291">
    <property type="entry name" value="NAD(P)-bd_dom_sf"/>
</dbReference>
<keyword evidence="5" id="KW-1185">Reference proteome</keyword>
<comment type="caution">
    <text evidence="4">The sequence shown here is derived from an EMBL/GenBank/DDBJ whole genome shotgun (WGS) entry which is preliminary data.</text>
</comment>
<name>A0A8J3ZFK9_9ACTN</name>
<evidence type="ECO:0000256" key="3">
    <source>
        <dbReference type="SAM" id="MobiDB-lite"/>
    </source>
</evidence>
<accession>A0A8J3ZFK9</accession>
<evidence type="ECO:0000256" key="1">
    <source>
        <dbReference type="ARBA" id="ARBA00006484"/>
    </source>
</evidence>
<dbReference type="GO" id="GO:0016491">
    <property type="term" value="F:oxidoreductase activity"/>
    <property type="evidence" value="ECO:0007669"/>
    <property type="project" value="UniProtKB-KW"/>
</dbReference>
<dbReference type="InterPro" id="IPR002347">
    <property type="entry name" value="SDR_fam"/>
</dbReference>
<dbReference type="Proteomes" id="UP000612585">
    <property type="component" value="Unassembled WGS sequence"/>
</dbReference>
<dbReference type="Gene3D" id="3.40.50.720">
    <property type="entry name" value="NAD(P)-binding Rossmann-like Domain"/>
    <property type="match status" value="1"/>
</dbReference>
<evidence type="ECO:0000313" key="4">
    <source>
        <dbReference type="EMBL" id="GIJ63212.1"/>
    </source>
</evidence>
<dbReference type="Pfam" id="PF00106">
    <property type="entry name" value="adh_short"/>
    <property type="match status" value="1"/>
</dbReference>
<reference evidence="4" key="1">
    <citation type="submission" date="2021-01" db="EMBL/GenBank/DDBJ databases">
        <title>Whole genome shotgun sequence of Virgisporangium aurantiacum NBRC 16421.</title>
        <authorList>
            <person name="Komaki H."/>
            <person name="Tamura T."/>
        </authorList>
    </citation>
    <scope>NUCLEOTIDE SEQUENCE</scope>
    <source>
        <strain evidence="4">NBRC 16421</strain>
    </source>
</reference>
<gene>
    <name evidence="4" type="ORF">Vau01_107280</name>
</gene>
<organism evidence="4 5">
    <name type="scientific">Virgisporangium aurantiacum</name>
    <dbReference type="NCBI Taxonomy" id="175570"/>
    <lineage>
        <taxon>Bacteria</taxon>
        <taxon>Bacillati</taxon>
        <taxon>Actinomycetota</taxon>
        <taxon>Actinomycetes</taxon>
        <taxon>Micromonosporales</taxon>
        <taxon>Micromonosporaceae</taxon>
        <taxon>Virgisporangium</taxon>
    </lineage>
</organism>
<evidence type="ECO:0000256" key="2">
    <source>
        <dbReference type="ARBA" id="ARBA00023002"/>
    </source>
</evidence>
<protein>
    <recommendedName>
        <fullName evidence="6">Short chain dehydrogenase</fullName>
    </recommendedName>
</protein>
<dbReference type="PANTHER" id="PTHR24320:SF148">
    <property type="entry name" value="NAD(P)-BINDING ROSSMANN-FOLD SUPERFAMILY PROTEIN"/>
    <property type="match status" value="1"/>
</dbReference>
<comment type="similarity">
    <text evidence="1">Belongs to the short-chain dehydrogenases/reductases (SDR) family.</text>
</comment>
<proteinExistence type="inferred from homology"/>
<dbReference type="PANTHER" id="PTHR24320">
    <property type="entry name" value="RETINOL DEHYDROGENASE"/>
    <property type="match status" value="1"/>
</dbReference>
<evidence type="ECO:0000313" key="5">
    <source>
        <dbReference type="Proteomes" id="UP000612585"/>
    </source>
</evidence>
<keyword evidence="2" id="KW-0560">Oxidoreductase</keyword>
<dbReference type="AlphaFoldDB" id="A0A8J3ZFK9"/>
<feature type="region of interest" description="Disordered" evidence="3">
    <location>
        <begin position="138"/>
        <end position="172"/>
    </location>
</feature>
<sequence>MNNVGGGAFAQRTVTREGHEATLALNYLGPIALTRALLPLLSPRSRVVQVVSSAFGMHRGDPFAAPARYTAVAAYAHAKLLSLLATMSLARQLDGTVTVNAVNPGMAWTPGVQALTPRAVPAWRWIWPLVRAVQRRASPEKAARTPTRLALTPDGTGRFYESNGTAQTLPDRLRDPHLQDRAWQYAAAAATTIKE</sequence>
<dbReference type="SUPFAM" id="SSF51735">
    <property type="entry name" value="NAD(P)-binding Rossmann-fold domains"/>
    <property type="match status" value="1"/>
</dbReference>
<dbReference type="EMBL" id="BOPG01000089">
    <property type="protein sequence ID" value="GIJ63212.1"/>
    <property type="molecule type" value="Genomic_DNA"/>
</dbReference>